<evidence type="ECO:0000313" key="2">
    <source>
        <dbReference type="EMBL" id="GAP50693.1"/>
    </source>
</evidence>
<organism evidence="2 3">
    <name type="scientific">Streptomyces azureus</name>
    <dbReference type="NCBI Taxonomy" id="146537"/>
    <lineage>
        <taxon>Bacteria</taxon>
        <taxon>Bacillati</taxon>
        <taxon>Actinomycetota</taxon>
        <taxon>Actinomycetes</taxon>
        <taxon>Kitasatosporales</taxon>
        <taxon>Streptomycetaceae</taxon>
        <taxon>Streptomyces</taxon>
    </lineage>
</organism>
<protein>
    <submittedName>
        <fullName evidence="2">DUF309 domain containing protein</fullName>
    </submittedName>
</protein>
<sequence>MGNTGSTSAGRPGGARDRDSEGRARNARPRDGLGRPLPYDAPGVPRQPEGVVRTPEETVAEAQRLLDEGKPFHAHEVFEDAWKSGPDTERELWRGLAQLAVGLTHTARGNLTGGARLLRRGAGAAEAWASGSGEATPHGIDIGSVAAWARELAEDVEREGRPVDAGARAPRLRGADAGR</sequence>
<gene>
    <name evidence="2" type="ORF">SAZU_5552</name>
</gene>
<reference evidence="2" key="1">
    <citation type="journal article" date="2015" name="Genome Announc.">
        <title>Draft Genome Sequence of Thiostrepton-Producing Streptomyces azureus ATCC 14921.</title>
        <authorList>
            <person name="Sakihara K."/>
            <person name="Maeda J."/>
            <person name="Tashiro K."/>
            <person name="Fujino Y."/>
            <person name="Kuhara S."/>
            <person name="Ohshima T."/>
            <person name="Ogata S."/>
            <person name="Doi K."/>
        </authorList>
    </citation>
    <scope>NUCLEOTIDE SEQUENCE [LARGE SCALE GENOMIC DNA]</scope>
    <source>
        <strain evidence="2">ATCC14921</strain>
    </source>
</reference>
<dbReference type="InterPro" id="IPR023203">
    <property type="entry name" value="TTHA0068_sf"/>
</dbReference>
<feature type="region of interest" description="Disordered" evidence="1">
    <location>
        <begin position="155"/>
        <end position="179"/>
    </location>
</feature>
<dbReference type="PATRIC" id="fig|146537.3.peg.5844"/>
<accession>A0A0K8PSH6</accession>
<evidence type="ECO:0000256" key="1">
    <source>
        <dbReference type="SAM" id="MobiDB-lite"/>
    </source>
</evidence>
<dbReference type="AlphaFoldDB" id="A0A0K8PSH6"/>
<proteinExistence type="predicted"/>
<dbReference type="Proteomes" id="UP000053859">
    <property type="component" value="Unassembled WGS sequence"/>
</dbReference>
<name>A0A0K8PSH6_STRAJ</name>
<dbReference type="EMBL" id="DF968346">
    <property type="protein sequence ID" value="GAP50693.1"/>
    <property type="molecule type" value="Genomic_DNA"/>
</dbReference>
<feature type="compositionally biased region" description="Basic and acidic residues" evidence="1">
    <location>
        <begin position="14"/>
        <end position="33"/>
    </location>
</feature>
<evidence type="ECO:0000313" key="3">
    <source>
        <dbReference type="Proteomes" id="UP000053859"/>
    </source>
</evidence>
<keyword evidence="3" id="KW-1185">Reference proteome</keyword>
<dbReference type="Gene3D" id="1.10.3450.10">
    <property type="entry name" value="TTHA0068-like"/>
    <property type="match status" value="1"/>
</dbReference>
<dbReference type="RefSeq" id="WP_059421049.1">
    <property type="nucleotide sequence ID" value="NZ_DF968346.1"/>
</dbReference>
<feature type="region of interest" description="Disordered" evidence="1">
    <location>
        <begin position="1"/>
        <end position="56"/>
    </location>
</feature>
<dbReference type="SUPFAM" id="SSF140663">
    <property type="entry name" value="TTHA0068-like"/>
    <property type="match status" value="1"/>
</dbReference>
<dbReference type="PANTHER" id="PTHR34796:SF1">
    <property type="entry name" value="EXPRESSED PROTEIN"/>
    <property type="match status" value="1"/>
</dbReference>
<dbReference type="PANTHER" id="PTHR34796">
    <property type="entry name" value="EXPRESSED PROTEIN"/>
    <property type="match status" value="1"/>
</dbReference>
<dbReference type="Pfam" id="PF03745">
    <property type="entry name" value="DUF309"/>
    <property type="match status" value="1"/>
</dbReference>
<dbReference type="InterPro" id="IPR005500">
    <property type="entry name" value="DUF309"/>
</dbReference>